<protein>
    <submittedName>
        <fullName evidence="2">Uncharacterized protein</fullName>
    </submittedName>
</protein>
<evidence type="ECO:0000256" key="1">
    <source>
        <dbReference type="SAM" id="Phobius"/>
    </source>
</evidence>
<sequence length="172" mass="19185">MSSAPSPDAILGGNVISTGVALIIAQAYVFWLNSSRDKPYLKTAVWVVMSAGVIVFSNLAVVVVVHSFYVKRIWILSKKNRNLLVILLEGRDMVSLSRIHWPKVYLDDGARFKCLDGSPGFVDPDIAVVAKTHWLQRTFHSVFQFTPWHAQCSEYSQGNGPRFSAFRTKISG</sequence>
<feature type="transmembrane region" description="Helical" evidence="1">
    <location>
        <begin position="43"/>
        <end position="69"/>
    </location>
</feature>
<gene>
    <name evidence="2" type="ORF">NLI96_g3424</name>
</gene>
<evidence type="ECO:0000313" key="3">
    <source>
        <dbReference type="Proteomes" id="UP001212997"/>
    </source>
</evidence>
<comment type="caution">
    <text evidence="2">The sequence shown here is derived from an EMBL/GenBank/DDBJ whole genome shotgun (WGS) entry which is preliminary data.</text>
</comment>
<reference evidence="2" key="1">
    <citation type="submission" date="2022-07" db="EMBL/GenBank/DDBJ databases">
        <title>Genome Sequence of Physisporinus lineatus.</title>
        <authorList>
            <person name="Buettner E."/>
        </authorList>
    </citation>
    <scope>NUCLEOTIDE SEQUENCE</scope>
    <source>
        <strain evidence="2">VT162</strain>
    </source>
</reference>
<dbReference type="AlphaFoldDB" id="A0AAD5YJ32"/>
<organism evidence="2 3">
    <name type="scientific">Meripilus lineatus</name>
    <dbReference type="NCBI Taxonomy" id="2056292"/>
    <lineage>
        <taxon>Eukaryota</taxon>
        <taxon>Fungi</taxon>
        <taxon>Dikarya</taxon>
        <taxon>Basidiomycota</taxon>
        <taxon>Agaricomycotina</taxon>
        <taxon>Agaricomycetes</taxon>
        <taxon>Polyporales</taxon>
        <taxon>Meripilaceae</taxon>
        <taxon>Meripilus</taxon>
    </lineage>
</organism>
<evidence type="ECO:0000313" key="2">
    <source>
        <dbReference type="EMBL" id="KAJ3487583.1"/>
    </source>
</evidence>
<keyword evidence="1" id="KW-0812">Transmembrane</keyword>
<dbReference type="Proteomes" id="UP001212997">
    <property type="component" value="Unassembled WGS sequence"/>
</dbReference>
<accession>A0AAD5YJ32</accession>
<proteinExistence type="predicted"/>
<keyword evidence="1" id="KW-1133">Transmembrane helix</keyword>
<keyword evidence="3" id="KW-1185">Reference proteome</keyword>
<feature type="transmembrane region" description="Helical" evidence="1">
    <location>
        <begin position="9"/>
        <end position="31"/>
    </location>
</feature>
<dbReference type="EMBL" id="JANAWD010000087">
    <property type="protein sequence ID" value="KAJ3487583.1"/>
    <property type="molecule type" value="Genomic_DNA"/>
</dbReference>
<keyword evidence="1" id="KW-0472">Membrane</keyword>
<name>A0AAD5YJ32_9APHY</name>